<name>A0A7Y9DLP9_9ACTN</name>
<dbReference type="EMBL" id="JACCBB010000001">
    <property type="protein sequence ID" value="NYD22888.1"/>
    <property type="molecule type" value="Genomic_DNA"/>
</dbReference>
<comment type="caution">
    <text evidence="1">The sequence shown here is derived from an EMBL/GenBank/DDBJ whole genome shotgun (WGS) entry which is preliminary data.</text>
</comment>
<evidence type="ECO:0000313" key="2">
    <source>
        <dbReference type="Proteomes" id="UP000521922"/>
    </source>
</evidence>
<organism evidence="1 2">
    <name type="scientific">Kineococcus aurantiacus</name>
    <dbReference type="NCBI Taxonomy" id="37633"/>
    <lineage>
        <taxon>Bacteria</taxon>
        <taxon>Bacillati</taxon>
        <taxon>Actinomycetota</taxon>
        <taxon>Actinomycetes</taxon>
        <taxon>Kineosporiales</taxon>
        <taxon>Kineosporiaceae</taxon>
        <taxon>Kineococcus</taxon>
    </lineage>
</organism>
<dbReference type="AlphaFoldDB" id="A0A7Y9DLP9"/>
<dbReference type="RefSeq" id="WP_179752196.1">
    <property type="nucleotide sequence ID" value="NZ_BAAAGN010000001.1"/>
</dbReference>
<dbReference type="Proteomes" id="UP000521922">
    <property type="component" value="Unassembled WGS sequence"/>
</dbReference>
<evidence type="ECO:0000313" key="1">
    <source>
        <dbReference type="EMBL" id="NYD22888.1"/>
    </source>
</evidence>
<protein>
    <submittedName>
        <fullName evidence="1">Uncharacterized protein</fullName>
    </submittedName>
</protein>
<accession>A0A7Y9DLP9</accession>
<keyword evidence="2" id="KW-1185">Reference proteome</keyword>
<proteinExistence type="predicted"/>
<sequence length="309" mass="33398">MEPLTAADRTNVRRVEAAFARWLSDDLGLLDPADLGAHLHRLRDSRRDLLARRGEQRPDRVVTELDLRDVGLLVEQAGRQAELDGTDRATEVRATCALWTRYVNFLLAAQAWTGDRAALPDLAQVLQRPARGGLLGRGAHSVRSGLPVEITPLRRTPLVRDAEDVLRGRATGTARLRAVLVELGYLRPDGGRGPQWAAWDSPRDVDAAFARRRLVVAEVAHAVRQDPGAGYVLALATSSLPAEVARGGRALADLVGAGRLEALVRGGVVPSRAPWRIVRGLQPAVHVGLTRLADDGVLHLDVTDLPLAG</sequence>
<reference evidence="1 2" key="1">
    <citation type="submission" date="2020-07" db="EMBL/GenBank/DDBJ databases">
        <title>Sequencing the genomes of 1000 actinobacteria strains.</title>
        <authorList>
            <person name="Klenk H.-P."/>
        </authorList>
    </citation>
    <scope>NUCLEOTIDE SEQUENCE [LARGE SCALE GENOMIC DNA]</scope>
    <source>
        <strain evidence="1 2">DSM 7487</strain>
    </source>
</reference>
<gene>
    <name evidence="1" type="ORF">BJ968_002428</name>
</gene>